<gene>
    <name evidence="1" type="ORF">METZ01_LOCUS370008</name>
</gene>
<name>A0A382T4S2_9ZZZZ</name>
<dbReference type="SUPFAM" id="SSF53756">
    <property type="entry name" value="UDP-Glycosyltransferase/glycogen phosphorylase"/>
    <property type="match status" value="1"/>
</dbReference>
<dbReference type="AlphaFoldDB" id="A0A382T4S2"/>
<sequence length="305" mass="35045">REIVFYSEGSNDWVHFEPVIKHLNQTYQCIICYLSSSPDDPGLHTNSPNIFQFLIGKGTIRTFLFRKIQAGVFVMTMPDLGTYYLKRSVHPVHYVYLFHNMVSTHMTFKPGAFDHFDTIFCVGPHHIDEIRKTEYLNGLPKKQLFKHGYGRLDSILKELKNHHHPPSNKGKPKILIAPSWGKHGLLETKGEELVEILLNAGFNVVVRPHPETTKHSPKVINSIQKRFSNHPNFVFEGTITSLKSLLQSDLMISDWSGVAMEYAFGLEKPVLFIDVPRKVNNPNYTKIDIVPIEEFIRHEIGYILP</sequence>
<feature type="non-terminal residue" evidence="1">
    <location>
        <position position="305"/>
    </location>
</feature>
<dbReference type="EMBL" id="UINC01133930">
    <property type="protein sequence ID" value="SVD17154.1"/>
    <property type="molecule type" value="Genomic_DNA"/>
</dbReference>
<proteinExistence type="predicted"/>
<organism evidence="1">
    <name type="scientific">marine metagenome</name>
    <dbReference type="NCBI Taxonomy" id="408172"/>
    <lineage>
        <taxon>unclassified sequences</taxon>
        <taxon>metagenomes</taxon>
        <taxon>ecological metagenomes</taxon>
    </lineage>
</organism>
<evidence type="ECO:0008006" key="2">
    <source>
        <dbReference type="Google" id="ProtNLM"/>
    </source>
</evidence>
<dbReference type="GO" id="GO:0016020">
    <property type="term" value="C:membrane"/>
    <property type="evidence" value="ECO:0007669"/>
    <property type="project" value="InterPro"/>
</dbReference>
<dbReference type="Gene3D" id="3.40.50.12580">
    <property type="match status" value="1"/>
</dbReference>
<dbReference type="Pfam" id="PF04464">
    <property type="entry name" value="Glyphos_transf"/>
    <property type="match status" value="1"/>
</dbReference>
<reference evidence="1" key="1">
    <citation type="submission" date="2018-05" db="EMBL/GenBank/DDBJ databases">
        <authorList>
            <person name="Lanie J.A."/>
            <person name="Ng W.-L."/>
            <person name="Kazmierczak K.M."/>
            <person name="Andrzejewski T.M."/>
            <person name="Davidsen T.M."/>
            <person name="Wayne K.J."/>
            <person name="Tettelin H."/>
            <person name="Glass J.I."/>
            <person name="Rusch D."/>
            <person name="Podicherti R."/>
            <person name="Tsui H.-C.T."/>
            <person name="Winkler M.E."/>
        </authorList>
    </citation>
    <scope>NUCLEOTIDE SEQUENCE</scope>
</reference>
<feature type="non-terminal residue" evidence="1">
    <location>
        <position position="1"/>
    </location>
</feature>
<dbReference type="GO" id="GO:0047355">
    <property type="term" value="F:CDP-glycerol glycerophosphotransferase activity"/>
    <property type="evidence" value="ECO:0007669"/>
    <property type="project" value="InterPro"/>
</dbReference>
<evidence type="ECO:0000313" key="1">
    <source>
        <dbReference type="EMBL" id="SVD17154.1"/>
    </source>
</evidence>
<dbReference type="InterPro" id="IPR043148">
    <property type="entry name" value="TagF_C"/>
</dbReference>
<accession>A0A382T4S2</accession>
<protein>
    <recommendedName>
        <fullName evidence="2">CDP-glycerol--glycerophosphate glycerophosphotransferase</fullName>
    </recommendedName>
</protein>
<dbReference type="InterPro" id="IPR007554">
    <property type="entry name" value="Glycerophosphate_synth"/>
</dbReference>